<dbReference type="RefSeq" id="XP_025351078.1">
    <property type="nucleotide sequence ID" value="XM_025493987.1"/>
</dbReference>
<proteinExistence type="predicted"/>
<feature type="compositionally biased region" description="Basic and acidic residues" evidence="1">
    <location>
        <begin position="1"/>
        <end position="21"/>
    </location>
</feature>
<keyword evidence="3" id="KW-1185">Reference proteome</keyword>
<evidence type="ECO:0000256" key="1">
    <source>
        <dbReference type="SAM" id="MobiDB-lite"/>
    </source>
</evidence>
<gene>
    <name evidence="2" type="ORF">BCV69DRAFT_296226</name>
</gene>
<dbReference type="GeneID" id="37015721"/>
<protein>
    <submittedName>
        <fullName evidence="2">Uncharacterized protein</fullName>
    </submittedName>
</protein>
<dbReference type="OrthoDB" id="10653275at2759"/>
<organism evidence="2 3">
    <name type="scientific">Pseudomicrostroma glucosiphilum</name>
    <dbReference type="NCBI Taxonomy" id="1684307"/>
    <lineage>
        <taxon>Eukaryota</taxon>
        <taxon>Fungi</taxon>
        <taxon>Dikarya</taxon>
        <taxon>Basidiomycota</taxon>
        <taxon>Ustilaginomycotina</taxon>
        <taxon>Exobasidiomycetes</taxon>
        <taxon>Microstromatales</taxon>
        <taxon>Microstromatales incertae sedis</taxon>
        <taxon>Pseudomicrostroma</taxon>
    </lineage>
</organism>
<evidence type="ECO:0000313" key="2">
    <source>
        <dbReference type="EMBL" id="PWN23918.1"/>
    </source>
</evidence>
<dbReference type="Proteomes" id="UP000245942">
    <property type="component" value="Unassembled WGS sequence"/>
</dbReference>
<accession>A0A316UG48</accession>
<dbReference type="EMBL" id="KZ819321">
    <property type="protein sequence ID" value="PWN23918.1"/>
    <property type="molecule type" value="Genomic_DNA"/>
</dbReference>
<dbReference type="AlphaFoldDB" id="A0A316UG48"/>
<reference evidence="2 3" key="1">
    <citation type="journal article" date="2018" name="Mol. Biol. Evol.">
        <title>Broad Genomic Sampling Reveals a Smut Pathogenic Ancestry of the Fungal Clade Ustilaginomycotina.</title>
        <authorList>
            <person name="Kijpornyongpan T."/>
            <person name="Mondo S.J."/>
            <person name="Barry K."/>
            <person name="Sandor L."/>
            <person name="Lee J."/>
            <person name="Lipzen A."/>
            <person name="Pangilinan J."/>
            <person name="LaButti K."/>
            <person name="Hainaut M."/>
            <person name="Henrissat B."/>
            <person name="Grigoriev I.V."/>
            <person name="Spatafora J.W."/>
            <person name="Aime M.C."/>
        </authorList>
    </citation>
    <scope>NUCLEOTIDE SEQUENCE [LARGE SCALE GENOMIC DNA]</scope>
    <source>
        <strain evidence="2 3">MCA 4718</strain>
    </source>
</reference>
<evidence type="ECO:0000313" key="3">
    <source>
        <dbReference type="Proteomes" id="UP000245942"/>
    </source>
</evidence>
<sequence length="565" mass="62982">MLGELQEERQSKAPPAADERRAAKKRRKGDAGQWHLESTKAVKSLSASDYAKLVQDCPTGHLLDATTEDTPRAGGRRSLRRWLPPRAHRLPFMRHFVEELHEDVAILLNTFASQWKQIKMALERQDEQAGSSSAARSPMTYARASELALAGPLALFVSIWKRLGWHAVQLHWSEEAETRARFFEVTSRAFLNPCSLLSESSTEDELLAATAAVYALYLLHTLQPSPPVPIPGLQNSYYRWAFLPGQREDASWNPYAEAGRQRIKVEIDVLEKMMALPQKASAALSMSRQALDDLHARLKLARDDDRLDFCTDTRYVLRKLCGEAASADTASRHEVSAFHVLPHSSIPGIRNPPHLPFFEDVSSEAKQKKEGKWGNLKPKAGAVHDVDTVSTDQRPINLSRSDNLLIRAAEQLRQPLNASTLPPLAAQTSAADQSTSYDFAQKDTATAWAGSWIEVPFRSKELPRRAKWEASQRDVERLSQSYEQSKAEVAGSSSPASMLNIDLVKLMKGDTAWSGRSVDEQLQQMRDVPLTSAESIFEEARKLTGDTILRGMAKKANGTTTQVKK</sequence>
<feature type="region of interest" description="Disordered" evidence="1">
    <location>
        <begin position="1"/>
        <end position="35"/>
    </location>
</feature>
<name>A0A316UG48_9BASI</name>